<evidence type="ECO:0000313" key="3">
    <source>
        <dbReference type="Proteomes" id="UP000291838"/>
    </source>
</evidence>
<accession>A0A4Q2S383</accession>
<dbReference type="EMBL" id="SDWS01000001">
    <property type="protein sequence ID" value="RYB96181.1"/>
    <property type="molecule type" value="Genomic_DNA"/>
</dbReference>
<dbReference type="Proteomes" id="UP000291838">
    <property type="component" value="Unassembled WGS sequence"/>
</dbReference>
<evidence type="ECO:0000313" key="2">
    <source>
        <dbReference type="EMBL" id="RYB96181.1"/>
    </source>
</evidence>
<reference evidence="2 3" key="1">
    <citation type="submission" date="2019-01" db="EMBL/GenBank/DDBJ databases">
        <title>Novel species of Nocardioides.</title>
        <authorList>
            <person name="Liu Q."/>
            <person name="Xin Y.-H."/>
        </authorList>
    </citation>
    <scope>NUCLEOTIDE SEQUENCE [LARGE SCALE GENOMIC DNA]</scope>
    <source>
        <strain evidence="2 3">HLT3-15</strain>
    </source>
</reference>
<dbReference type="GO" id="GO:0004519">
    <property type="term" value="F:endonuclease activity"/>
    <property type="evidence" value="ECO:0007669"/>
    <property type="project" value="UniProtKB-KW"/>
</dbReference>
<gene>
    <name evidence="2" type="ORF">EUA06_00930</name>
</gene>
<dbReference type="SMART" id="SM00507">
    <property type="entry name" value="HNHc"/>
    <property type="match status" value="1"/>
</dbReference>
<organism evidence="2 3">
    <name type="scientific">Nocardioides glacieisoli</name>
    <dbReference type="NCBI Taxonomy" id="1168730"/>
    <lineage>
        <taxon>Bacteria</taxon>
        <taxon>Bacillati</taxon>
        <taxon>Actinomycetota</taxon>
        <taxon>Actinomycetes</taxon>
        <taxon>Propionibacteriales</taxon>
        <taxon>Nocardioidaceae</taxon>
        <taxon>Nocardioides</taxon>
    </lineage>
</organism>
<keyword evidence="2" id="KW-0540">Nuclease</keyword>
<keyword evidence="2" id="KW-0378">Hydrolase</keyword>
<keyword evidence="3" id="KW-1185">Reference proteome</keyword>
<evidence type="ECO:0000259" key="1">
    <source>
        <dbReference type="SMART" id="SM00507"/>
    </source>
</evidence>
<dbReference type="InterPro" id="IPR003870">
    <property type="entry name" value="DUF222"/>
</dbReference>
<proteinExistence type="predicted"/>
<dbReference type="Pfam" id="PF02720">
    <property type="entry name" value="DUF222"/>
    <property type="match status" value="1"/>
</dbReference>
<sequence>MRACAEAVVERRPHVTHPILVATDLIDEALKTVADTNPAFMATADKAAALRELATLESRLAELRMRILADADDLAAESGARDAAGWLADSTRTRLEDARADLRLAVALDRRWQTLGAALREGRVNTAQASVIVHALDELPDEVPTVVLERAEGVLIEHAGRFAPKQLARIGRHILTVIAPDLVDEAEGRRLAALEAEGRRRTRLTLRRLGDGTTRVSGLIPDASATRLATYLEAYANPRRDVVDADPTIDPVPCLPYPRHLGDAFCQLIGALDPKRLPVHGGDATTVVVTIPFEKLMADLGAGDLLGSGTVPSDPHTDARAGESITAAQARRLACNANIIPAVLGGDSEVLDLGRARRLFSAAQRRALLIRDRTCRAEGCDIPGTWSEAHHWVTWQSGGDTGLDNGVLLCSHHHHRAHDPTYEAERMGNGDVRFNRRT</sequence>
<comment type="caution">
    <text evidence="2">The sequence shown here is derived from an EMBL/GenBank/DDBJ whole genome shotgun (WGS) entry which is preliminary data.</text>
</comment>
<dbReference type="InterPro" id="IPR003615">
    <property type="entry name" value="HNH_nuc"/>
</dbReference>
<name>A0A4Q2S383_9ACTN</name>
<dbReference type="CDD" id="cd00085">
    <property type="entry name" value="HNHc"/>
    <property type="match status" value="1"/>
</dbReference>
<keyword evidence="2" id="KW-0255">Endonuclease</keyword>
<feature type="domain" description="HNH nuclease" evidence="1">
    <location>
        <begin position="363"/>
        <end position="415"/>
    </location>
</feature>
<dbReference type="OrthoDB" id="3634417at2"/>
<dbReference type="Gene3D" id="1.10.30.50">
    <property type="match status" value="1"/>
</dbReference>
<dbReference type="AlphaFoldDB" id="A0A4Q2S383"/>
<protein>
    <submittedName>
        <fullName evidence="2">HNH endonuclease</fullName>
    </submittedName>
</protein>